<dbReference type="Gene3D" id="3.40.50.2300">
    <property type="match status" value="1"/>
</dbReference>
<dbReference type="OrthoDB" id="9809318at2"/>
<evidence type="ECO:0000256" key="3">
    <source>
        <dbReference type="PROSITE-ProRule" id="PRU00169"/>
    </source>
</evidence>
<dbReference type="PANTHER" id="PTHR37299:SF1">
    <property type="entry name" value="STAGE 0 SPORULATION PROTEIN A HOMOLOG"/>
    <property type="match status" value="1"/>
</dbReference>
<dbReference type="PANTHER" id="PTHR37299">
    <property type="entry name" value="TRANSCRIPTIONAL REGULATOR-RELATED"/>
    <property type="match status" value="1"/>
</dbReference>
<dbReference type="Pfam" id="PF04397">
    <property type="entry name" value="LytTR"/>
    <property type="match status" value="1"/>
</dbReference>
<reference evidence="7" key="1">
    <citation type="submission" date="2015-05" db="EMBL/GenBank/DDBJ databases">
        <authorList>
            <consortium name="Pathogen Informatics"/>
        </authorList>
    </citation>
    <scope>NUCLEOTIDE SEQUENCE [LARGE SCALE GENOMIC DNA]</scope>
    <source>
        <strain evidence="7">L1-83</strain>
    </source>
</reference>
<evidence type="ECO:0000259" key="5">
    <source>
        <dbReference type="PROSITE" id="PS50930"/>
    </source>
</evidence>
<dbReference type="GO" id="GO:0000156">
    <property type="term" value="F:phosphorelay response regulator activity"/>
    <property type="evidence" value="ECO:0007669"/>
    <property type="project" value="InterPro"/>
</dbReference>
<evidence type="ECO:0000313" key="6">
    <source>
        <dbReference type="EMBL" id="CRL36737.1"/>
    </source>
</evidence>
<dbReference type="Pfam" id="PF00072">
    <property type="entry name" value="Response_reg"/>
    <property type="match status" value="1"/>
</dbReference>
<dbReference type="InterPro" id="IPR046947">
    <property type="entry name" value="LytR-like"/>
</dbReference>
<dbReference type="RefSeq" id="WP_055039474.1">
    <property type="nucleotide sequence ID" value="NZ_CVRS01000066.1"/>
</dbReference>
<evidence type="ECO:0000256" key="1">
    <source>
        <dbReference type="ARBA" id="ARBA00018672"/>
    </source>
</evidence>
<proteinExistence type="predicted"/>
<evidence type="ECO:0000313" key="7">
    <source>
        <dbReference type="Proteomes" id="UP000049828"/>
    </source>
</evidence>
<keyword evidence="3" id="KW-0597">Phosphoprotein</keyword>
<gene>
    <name evidence="6" type="ORF">RIL183_19991</name>
</gene>
<dbReference type="SMART" id="SM00850">
    <property type="entry name" value="LytTR"/>
    <property type="match status" value="1"/>
</dbReference>
<dbReference type="InterPro" id="IPR001789">
    <property type="entry name" value="Sig_transdc_resp-reg_receiver"/>
</dbReference>
<accession>A0A0M6WJ71</accession>
<dbReference type="PROSITE" id="PS50110">
    <property type="entry name" value="RESPONSE_REGULATORY"/>
    <property type="match status" value="1"/>
</dbReference>
<dbReference type="InterPro" id="IPR011006">
    <property type="entry name" value="CheY-like_superfamily"/>
</dbReference>
<evidence type="ECO:0000259" key="4">
    <source>
        <dbReference type="PROSITE" id="PS50110"/>
    </source>
</evidence>
<dbReference type="CDD" id="cd00156">
    <property type="entry name" value="REC"/>
    <property type="match status" value="1"/>
</dbReference>
<evidence type="ECO:0000256" key="2">
    <source>
        <dbReference type="ARBA" id="ARBA00024867"/>
    </source>
</evidence>
<feature type="modified residue" description="4-aspartylphosphate" evidence="3">
    <location>
        <position position="57"/>
    </location>
</feature>
<comment type="function">
    <text evidence="2">May play the central regulatory role in sporulation. It may be an element of the effector pathway responsible for the activation of sporulation genes in response to nutritional stress. Spo0A may act in concert with spo0H (a sigma factor) to control the expression of some genes that are critical to the sporulation process.</text>
</comment>
<dbReference type="SUPFAM" id="SSF52172">
    <property type="entry name" value="CheY-like"/>
    <property type="match status" value="1"/>
</dbReference>
<organism evidence="6 7">
    <name type="scientific">Roseburia inulinivorans</name>
    <dbReference type="NCBI Taxonomy" id="360807"/>
    <lineage>
        <taxon>Bacteria</taxon>
        <taxon>Bacillati</taxon>
        <taxon>Bacillota</taxon>
        <taxon>Clostridia</taxon>
        <taxon>Lachnospirales</taxon>
        <taxon>Lachnospiraceae</taxon>
        <taxon>Roseburia</taxon>
    </lineage>
</organism>
<protein>
    <recommendedName>
        <fullName evidence="1">Stage 0 sporulation protein A homolog</fullName>
    </recommendedName>
</protein>
<feature type="domain" description="HTH LytTR-type" evidence="5">
    <location>
        <begin position="132"/>
        <end position="231"/>
    </location>
</feature>
<dbReference type="InterPro" id="IPR007492">
    <property type="entry name" value="LytTR_DNA-bd_dom"/>
</dbReference>
<dbReference type="GO" id="GO:0003677">
    <property type="term" value="F:DNA binding"/>
    <property type="evidence" value="ECO:0007669"/>
    <property type="project" value="InterPro"/>
</dbReference>
<feature type="domain" description="Response regulatory" evidence="4">
    <location>
        <begin position="3"/>
        <end position="120"/>
    </location>
</feature>
<name>A0A0M6WJ71_9FIRM</name>
<keyword evidence="7" id="KW-1185">Reference proteome</keyword>
<dbReference type="Gene3D" id="2.40.50.1020">
    <property type="entry name" value="LytTr DNA-binding domain"/>
    <property type="match status" value="1"/>
</dbReference>
<dbReference type="AlphaFoldDB" id="A0A0M6WJ71"/>
<dbReference type="PROSITE" id="PS50930">
    <property type="entry name" value="HTH_LYTTR"/>
    <property type="match status" value="1"/>
</dbReference>
<dbReference type="SMART" id="SM00448">
    <property type="entry name" value="REC"/>
    <property type="match status" value="1"/>
</dbReference>
<sequence length="236" mass="27461">MIYTAIVEDNKRDAERLLSFQERYGKEHKLVQQCQWFSDAEKFLKSDTRRFDIVFMDIELPGMSGMEAAEKMRQSNPDIILIFITNLAQYVMKGYQVDALDYVLKPIQYPAFDLKFQKALTLCGQTKKTEYMVISANEGVFRMDAADVQYIEIYQHHIQYGTTKGIYNGYGTLKKIEDMLPQGYFFRCNNHTIAGLNHVQGILQNGDVQVGNRTFEVARTKRKELVDVLHQYYFGQ</sequence>
<dbReference type="Proteomes" id="UP000049828">
    <property type="component" value="Unassembled WGS sequence"/>
</dbReference>
<dbReference type="EMBL" id="CVRS01000066">
    <property type="protein sequence ID" value="CRL36737.1"/>
    <property type="molecule type" value="Genomic_DNA"/>
</dbReference>